<keyword evidence="2" id="KW-1185">Reference proteome</keyword>
<dbReference type="EMBL" id="BGZK01000857">
    <property type="protein sequence ID" value="GBP63032.1"/>
    <property type="molecule type" value="Genomic_DNA"/>
</dbReference>
<accession>A0A4C1XJ62</accession>
<gene>
    <name evidence="1" type="ORF">EVAR_87404_1</name>
</gene>
<comment type="caution">
    <text evidence="1">The sequence shown here is derived from an EMBL/GenBank/DDBJ whole genome shotgun (WGS) entry which is preliminary data.</text>
</comment>
<evidence type="ECO:0000313" key="1">
    <source>
        <dbReference type="EMBL" id="GBP63032.1"/>
    </source>
</evidence>
<protein>
    <submittedName>
        <fullName evidence="1">Uncharacterized protein</fullName>
    </submittedName>
</protein>
<name>A0A4C1XJ62_EUMVA</name>
<dbReference type="Proteomes" id="UP000299102">
    <property type="component" value="Unassembled WGS sequence"/>
</dbReference>
<reference evidence="1 2" key="1">
    <citation type="journal article" date="2019" name="Commun. Biol.">
        <title>The bagworm genome reveals a unique fibroin gene that provides high tensile strength.</title>
        <authorList>
            <person name="Kono N."/>
            <person name="Nakamura H."/>
            <person name="Ohtoshi R."/>
            <person name="Tomita M."/>
            <person name="Numata K."/>
            <person name="Arakawa K."/>
        </authorList>
    </citation>
    <scope>NUCLEOTIDE SEQUENCE [LARGE SCALE GENOMIC DNA]</scope>
</reference>
<evidence type="ECO:0000313" key="2">
    <source>
        <dbReference type="Proteomes" id="UP000299102"/>
    </source>
</evidence>
<dbReference type="AlphaFoldDB" id="A0A4C1XJ62"/>
<organism evidence="1 2">
    <name type="scientific">Eumeta variegata</name>
    <name type="common">Bagworm moth</name>
    <name type="synonym">Eumeta japonica</name>
    <dbReference type="NCBI Taxonomy" id="151549"/>
    <lineage>
        <taxon>Eukaryota</taxon>
        <taxon>Metazoa</taxon>
        <taxon>Ecdysozoa</taxon>
        <taxon>Arthropoda</taxon>
        <taxon>Hexapoda</taxon>
        <taxon>Insecta</taxon>
        <taxon>Pterygota</taxon>
        <taxon>Neoptera</taxon>
        <taxon>Endopterygota</taxon>
        <taxon>Lepidoptera</taxon>
        <taxon>Glossata</taxon>
        <taxon>Ditrysia</taxon>
        <taxon>Tineoidea</taxon>
        <taxon>Psychidae</taxon>
        <taxon>Oiketicinae</taxon>
        <taxon>Eumeta</taxon>
    </lineage>
</organism>
<sequence>MFILDLVCRIKQTFHQSARVACRQVEFSGVIAGLLNSGILTGKLLVRCDPHERFVMWSLPDRCGSVTPLVTNKRLPFTGFVEGSVRIFIFMNSLSFCKNVSLRRASVADPHRRLLAVPWLCSRTTYNSVRSFTNVAHVREPCRPRRPAVADVDGWSYLKIEVLVVGLPRR</sequence>
<proteinExistence type="predicted"/>